<dbReference type="Pfam" id="PF13439">
    <property type="entry name" value="Glyco_transf_4"/>
    <property type="match status" value="1"/>
</dbReference>
<dbReference type="InterPro" id="IPR001296">
    <property type="entry name" value="Glyco_trans_1"/>
</dbReference>
<dbReference type="PANTHER" id="PTHR45947">
    <property type="entry name" value="SULFOQUINOVOSYL TRANSFERASE SQD2"/>
    <property type="match status" value="1"/>
</dbReference>
<evidence type="ECO:0000313" key="4">
    <source>
        <dbReference type="Proteomes" id="UP000176609"/>
    </source>
</evidence>
<dbReference type="CDD" id="cd03801">
    <property type="entry name" value="GT4_PimA-like"/>
    <property type="match status" value="1"/>
</dbReference>
<proteinExistence type="predicted"/>
<accession>A0A1F6AQJ1</accession>
<dbReference type="Gene3D" id="3.40.50.2000">
    <property type="entry name" value="Glycogen Phosphorylase B"/>
    <property type="match status" value="2"/>
</dbReference>
<sequence>MRILQLNKFFYLRGGSSRYFFEVSKLLAHKGHKVGFFSMLDEKNNKSNWSKYFASPFSHRTLDRLFYSYEVNHKLSKLLDEFPADIAHLHTIYHQLSPSLLLELKKRNIPVIQTVHDYHLISLNYNLFHNGKICEITKQNLFYKGVVHKCRNNSYLYTFMEVIGKYFQYYLGWERNLVDLFIAPSYFMKNKLIEYGVEAEKIINLPHFIDHTDYQPNSGGGDYILYFGRLSEEKGLSFLIMVMSQLPKIKLLIVGRGDEEENLKKKVEKLNLTNIKFLGFKDGIELRDLIRNCQFTILPSLWYEVFGMSILESFASGRTVLASKIGAIPEIIKDGINGFLFDPGNTDDCKEKILKLWSNPVLIKNMGKNGRESVEKKYGWQEHYEKIMALYNKLV</sequence>
<dbReference type="GO" id="GO:0016757">
    <property type="term" value="F:glycosyltransferase activity"/>
    <property type="evidence" value="ECO:0007669"/>
    <property type="project" value="InterPro"/>
</dbReference>
<dbReference type="PANTHER" id="PTHR45947:SF13">
    <property type="entry name" value="TRANSFERASE"/>
    <property type="match status" value="1"/>
</dbReference>
<evidence type="ECO:0000259" key="1">
    <source>
        <dbReference type="Pfam" id="PF00534"/>
    </source>
</evidence>
<comment type="caution">
    <text evidence="3">The sequence shown here is derived from an EMBL/GenBank/DDBJ whole genome shotgun (WGS) entry which is preliminary data.</text>
</comment>
<name>A0A1F6AQJ1_9BACT</name>
<dbReference type="InterPro" id="IPR050194">
    <property type="entry name" value="Glycosyltransferase_grp1"/>
</dbReference>
<dbReference type="InterPro" id="IPR028098">
    <property type="entry name" value="Glyco_trans_4-like_N"/>
</dbReference>
<dbReference type="AlphaFoldDB" id="A0A1F6AQJ1"/>
<feature type="domain" description="Glycosyl transferase family 1" evidence="1">
    <location>
        <begin position="220"/>
        <end position="372"/>
    </location>
</feature>
<feature type="domain" description="Glycosyltransferase subfamily 4-like N-terminal" evidence="2">
    <location>
        <begin position="14"/>
        <end position="211"/>
    </location>
</feature>
<dbReference type="Pfam" id="PF00534">
    <property type="entry name" value="Glycos_transf_1"/>
    <property type="match status" value="1"/>
</dbReference>
<evidence type="ECO:0000313" key="3">
    <source>
        <dbReference type="EMBL" id="OGG26964.1"/>
    </source>
</evidence>
<gene>
    <name evidence="3" type="ORF">A2960_02345</name>
</gene>
<dbReference type="SUPFAM" id="SSF53756">
    <property type="entry name" value="UDP-Glycosyltransferase/glycogen phosphorylase"/>
    <property type="match status" value="1"/>
</dbReference>
<reference evidence="3 4" key="1">
    <citation type="journal article" date="2016" name="Nat. Commun.">
        <title>Thousands of microbial genomes shed light on interconnected biogeochemical processes in an aquifer system.</title>
        <authorList>
            <person name="Anantharaman K."/>
            <person name="Brown C.T."/>
            <person name="Hug L.A."/>
            <person name="Sharon I."/>
            <person name="Castelle C.J."/>
            <person name="Probst A.J."/>
            <person name="Thomas B.C."/>
            <person name="Singh A."/>
            <person name="Wilkins M.J."/>
            <person name="Karaoz U."/>
            <person name="Brodie E.L."/>
            <person name="Williams K.H."/>
            <person name="Hubbard S.S."/>
            <person name="Banfield J.F."/>
        </authorList>
    </citation>
    <scope>NUCLEOTIDE SEQUENCE [LARGE SCALE GENOMIC DNA]</scope>
</reference>
<evidence type="ECO:0000259" key="2">
    <source>
        <dbReference type="Pfam" id="PF13439"/>
    </source>
</evidence>
<organism evidence="3 4">
    <name type="scientific">Candidatus Gottesmanbacteria bacterium RIFCSPLOWO2_01_FULL_39_12b</name>
    <dbReference type="NCBI Taxonomy" id="1798388"/>
    <lineage>
        <taxon>Bacteria</taxon>
        <taxon>Candidatus Gottesmaniibacteriota</taxon>
    </lineage>
</organism>
<dbReference type="EMBL" id="MFJR01000007">
    <property type="protein sequence ID" value="OGG26964.1"/>
    <property type="molecule type" value="Genomic_DNA"/>
</dbReference>
<protein>
    <submittedName>
        <fullName evidence="3">Uncharacterized protein</fullName>
    </submittedName>
</protein>
<dbReference type="Proteomes" id="UP000176609">
    <property type="component" value="Unassembled WGS sequence"/>
</dbReference>